<reference evidence="3 4" key="1">
    <citation type="submission" date="2024-03" db="EMBL/GenBank/DDBJ databases">
        <authorList>
            <person name="Gkanogiannis A."/>
            <person name="Becerra Lopez-Lavalle L."/>
        </authorList>
    </citation>
    <scope>NUCLEOTIDE SEQUENCE [LARGE SCALE GENOMIC DNA]</scope>
</reference>
<dbReference type="Proteomes" id="UP001642487">
    <property type="component" value="Chromosome 11"/>
</dbReference>
<gene>
    <name evidence="3" type="ORF">CITCOLO1_LOCUS5512</name>
</gene>
<feature type="chain" id="PRO_5046377886" evidence="2">
    <location>
        <begin position="16"/>
        <end position="60"/>
    </location>
</feature>
<feature type="signal peptide" evidence="2">
    <location>
        <begin position="1"/>
        <end position="15"/>
    </location>
</feature>
<name>A0ABP0Y3P8_9ROSI</name>
<keyword evidence="2" id="KW-0732">Signal</keyword>
<sequence length="60" mass="6176">AGAWACMGRVLEAWAAILTQWCANVGVRKCAWHTGEGAGGREVGSGRASVGNSPGRLFST</sequence>
<accession>A0ABP0Y3P8</accession>
<protein>
    <submittedName>
        <fullName evidence="3">Uncharacterized protein</fullName>
    </submittedName>
</protein>
<organism evidence="3 4">
    <name type="scientific">Citrullus colocynthis</name>
    <name type="common">colocynth</name>
    <dbReference type="NCBI Taxonomy" id="252529"/>
    <lineage>
        <taxon>Eukaryota</taxon>
        <taxon>Viridiplantae</taxon>
        <taxon>Streptophyta</taxon>
        <taxon>Embryophyta</taxon>
        <taxon>Tracheophyta</taxon>
        <taxon>Spermatophyta</taxon>
        <taxon>Magnoliopsida</taxon>
        <taxon>eudicotyledons</taxon>
        <taxon>Gunneridae</taxon>
        <taxon>Pentapetalae</taxon>
        <taxon>rosids</taxon>
        <taxon>fabids</taxon>
        <taxon>Cucurbitales</taxon>
        <taxon>Cucurbitaceae</taxon>
        <taxon>Benincaseae</taxon>
        <taxon>Citrullus</taxon>
    </lineage>
</organism>
<keyword evidence="4" id="KW-1185">Reference proteome</keyword>
<evidence type="ECO:0000313" key="4">
    <source>
        <dbReference type="Proteomes" id="UP001642487"/>
    </source>
</evidence>
<evidence type="ECO:0000313" key="3">
    <source>
        <dbReference type="EMBL" id="CAK9313776.1"/>
    </source>
</evidence>
<feature type="non-terminal residue" evidence="3">
    <location>
        <position position="1"/>
    </location>
</feature>
<feature type="region of interest" description="Disordered" evidence="1">
    <location>
        <begin position="36"/>
        <end position="60"/>
    </location>
</feature>
<evidence type="ECO:0000256" key="2">
    <source>
        <dbReference type="SAM" id="SignalP"/>
    </source>
</evidence>
<evidence type="ECO:0000256" key="1">
    <source>
        <dbReference type="SAM" id="MobiDB-lite"/>
    </source>
</evidence>
<proteinExistence type="predicted"/>
<dbReference type="EMBL" id="OZ021745">
    <property type="protein sequence ID" value="CAK9313776.1"/>
    <property type="molecule type" value="Genomic_DNA"/>
</dbReference>